<name>A0A0C3PA88_PISTI</name>
<organism evidence="1 2">
    <name type="scientific">Pisolithus tinctorius Marx 270</name>
    <dbReference type="NCBI Taxonomy" id="870435"/>
    <lineage>
        <taxon>Eukaryota</taxon>
        <taxon>Fungi</taxon>
        <taxon>Dikarya</taxon>
        <taxon>Basidiomycota</taxon>
        <taxon>Agaricomycotina</taxon>
        <taxon>Agaricomycetes</taxon>
        <taxon>Agaricomycetidae</taxon>
        <taxon>Boletales</taxon>
        <taxon>Sclerodermatineae</taxon>
        <taxon>Pisolithaceae</taxon>
        <taxon>Pisolithus</taxon>
    </lineage>
</organism>
<dbReference type="InParanoid" id="A0A0C3PA88"/>
<dbReference type="HOGENOM" id="CLU_1670109_0_0_1"/>
<gene>
    <name evidence="1" type="ORF">M404DRAFT_995704</name>
</gene>
<proteinExistence type="predicted"/>
<dbReference type="AlphaFoldDB" id="A0A0C3PA88"/>
<accession>A0A0C3PA88</accession>
<dbReference type="Proteomes" id="UP000054217">
    <property type="component" value="Unassembled WGS sequence"/>
</dbReference>
<protein>
    <submittedName>
        <fullName evidence="1">Uncharacterized protein</fullName>
    </submittedName>
</protein>
<evidence type="ECO:0000313" key="2">
    <source>
        <dbReference type="Proteomes" id="UP000054217"/>
    </source>
</evidence>
<evidence type="ECO:0000313" key="1">
    <source>
        <dbReference type="EMBL" id="KIO10515.1"/>
    </source>
</evidence>
<keyword evidence="2" id="KW-1185">Reference proteome</keyword>
<sequence length="158" mass="17970">MSLPEHSAPDCGRHSSVRTCNPIPCGVQLSTGYQPTWFRTKASMRQNGVRSRCEASCCINLQHGQDFDAASFLCDTRWYIVPSDSCWQQPFYRKVQAFSNSCVTAPPSVRVMRFLIPVSCCDEAATHLIWWRRSQSVWSETPLSCDRFAGFQGWLHLT</sequence>
<reference evidence="2" key="2">
    <citation type="submission" date="2015-01" db="EMBL/GenBank/DDBJ databases">
        <title>Evolutionary Origins and Diversification of the Mycorrhizal Mutualists.</title>
        <authorList>
            <consortium name="DOE Joint Genome Institute"/>
            <consortium name="Mycorrhizal Genomics Consortium"/>
            <person name="Kohler A."/>
            <person name="Kuo A."/>
            <person name="Nagy L.G."/>
            <person name="Floudas D."/>
            <person name="Copeland A."/>
            <person name="Barry K.W."/>
            <person name="Cichocki N."/>
            <person name="Veneault-Fourrey C."/>
            <person name="LaButti K."/>
            <person name="Lindquist E.A."/>
            <person name="Lipzen A."/>
            <person name="Lundell T."/>
            <person name="Morin E."/>
            <person name="Murat C."/>
            <person name="Riley R."/>
            <person name="Ohm R."/>
            <person name="Sun H."/>
            <person name="Tunlid A."/>
            <person name="Henrissat B."/>
            <person name="Grigoriev I.V."/>
            <person name="Hibbett D.S."/>
            <person name="Martin F."/>
        </authorList>
    </citation>
    <scope>NUCLEOTIDE SEQUENCE [LARGE SCALE GENOMIC DNA]</scope>
    <source>
        <strain evidence="2">Marx 270</strain>
    </source>
</reference>
<dbReference type="EMBL" id="KN831952">
    <property type="protein sequence ID" value="KIO10515.1"/>
    <property type="molecule type" value="Genomic_DNA"/>
</dbReference>
<reference evidence="1 2" key="1">
    <citation type="submission" date="2014-04" db="EMBL/GenBank/DDBJ databases">
        <authorList>
            <consortium name="DOE Joint Genome Institute"/>
            <person name="Kuo A."/>
            <person name="Kohler A."/>
            <person name="Costa M.D."/>
            <person name="Nagy L.G."/>
            <person name="Floudas D."/>
            <person name="Copeland A."/>
            <person name="Barry K.W."/>
            <person name="Cichocki N."/>
            <person name="Veneault-Fourrey C."/>
            <person name="LaButti K."/>
            <person name="Lindquist E.A."/>
            <person name="Lipzen A."/>
            <person name="Lundell T."/>
            <person name="Morin E."/>
            <person name="Murat C."/>
            <person name="Sun H."/>
            <person name="Tunlid A."/>
            <person name="Henrissat B."/>
            <person name="Grigoriev I.V."/>
            <person name="Hibbett D.S."/>
            <person name="Martin F."/>
            <person name="Nordberg H.P."/>
            <person name="Cantor M.N."/>
            <person name="Hua S.X."/>
        </authorList>
    </citation>
    <scope>NUCLEOTIDE SEQUENCE [LARGE SCALE GENOMIC DNA]</scope>
    <source>
        <strain evidence="1 2">Marx 270</strain>
    </source>
</reference>